<accession>A0A2G1XAD8</accession>
<evidence type="ECO:0000313" key="2">
    <source>
        <dbReference type="EMBL" id="PHQ48183.1"/>
    </source>
</evidence>
<dbReference type="PROSITE" id="PS51257">
    <property type="entry name" value="PROKAR_LIPOPROTEIN"/>
    <property type="match status" value="1"/>
</dbReference>
<proteinExistence type="predicted"/>
<sequence>MSEREYPPDPEPEPEGRTCQWCHGSGFVSCAFAYSPGADPFKGPADTVHRAGQCKHCLGRGTYDSRLDPTLDRGGGPEGPEGADTA</sequence>
<dbReference type="Proteomes" id="UP000222531">
    <property type="component" value="Unassembled WGS sequence"/>
</dbReference>
<dbReference type="RefSeq" id="WP_099202701.1">
    <property type="nucleotide sequence ID" value="NZ_JBIRXA010000010.1"/>
</dbReference>
<name>A0A2G1XAD8_STRCJ</name>
<gene>
    <name evidence="2" type="ORF">BLA24_32695</name>
</gene>
<keyword evidence="3" id="KW-1185">Reference proteome</keyword>
<protein>
    <submittedName>
        <fullName evidence="2">Uncharacterized protein</fullName>
    </submittedName>
</protein>
<dbReference type="EMBL" id="NHZO01000168">
    <property type="protein sequence ID" value="PHQ48183.1"/>
    <property type="molecule type" value="Genomic_DNA"/>
</dbReference>
<comment type="caution">
    <text evidence="2">The sequence shown here is derived from an EMBL/GenBank/DDBJ whole genome shotgun (WGS) entry which is preliminary data.</text>
</comment>
<dbReference type="AlphaFoldDB" id="A0A2G1XAD8"/>
<organism evidence="2 3">
    <name type="scientific">Streptomyces cinnamoneus</name>
    <name type="common">Streptoverticillium cinnamoneum</name>
    <dbReference type="NCBI Taxonomy" id="53446"/>
    <lineage>
        <taxon>Bacteria</taxon>
        <taxon>Bacillati</taxon>
        <taxon>Actinomycetota</taxon>
        <taxon>Actinomycetes</taxon>
        <taxon>Kitasatosporales</taxon>
        <taxon>Streptomycetaceae</taxon>
        <taxon>Streptomyces</taxon>
        <taxon>Streptomyces cinnamoneus group</taxon>
    </lineage>
</organism>
<feature type="region of interest" description="Disordered" evidence="1">
    <location>
        <begin position="61"/>
        <end position="86"/>
    </location>
</feature>
<reference evidence="2 3" key="1">
    <citation type="journal article" date="2017" name="Biochemistry">
        <title>Identification of the Biosynthetic Pathway for the Antibiotic Bicyclomycin.</title>
        <authorList>
            <person name="Patteson J."/>
            <person name="Cai W."/>
            <person name="Johnson R.A."/>
            <person name="Santa Maria K."/>
            <person name="Li B."/>
        </authorList>
    </citation>
    <scope>NUCLEOTIDE SEQUENCE [LARGE SCALE GENOMIC DNA]</scope>
    <source>
        <strain evidence="2 3">ATCC 21532</strain>
    </source>
</reference>
<dbReference type="OrthoDB" id="4274265at2"/>
<evidence type="ECO:0000313" key="3">
    <source>
        <dbReference type="Proteomes" id="UP000222531"/>
    </source>
</evidence>
<evidence type="ECO:0000256" key="1">
    <source>
        <dbReference type="SAM" id="MobiDB-lite"/>
    </source>
</evidence>